<dbReference type="Gene3D" id="6.10.140.2220">
    <property type="match status" value="1"/>
</dbReference>
<evidence type="ECO:0000256" key="3">
    <source>
        <dbReference type="ARBA" id="ARBA00022833"/>
    </source>
</evidence>
<protein>
    <recommendedName>
        <fullName evidence="5">MYND-type domain-containing protein</fullName>
    </recommendedName>
</protein>
<dbReference type="PANTHER" id="PTHR12197:SF251">
    <property type="entry name" value="EG:BACR7C10.4 PROTEIN"/>
    <property type="match status" value="1"/>
</dbReference>
<comment type="caution">
    <text evidence="6">The sequence shown here is derived from an EMBL/GenBank/DDBJ whole genome shotgun (WGS) entry which is preliminary data.</text>
</comment>
<dbReference type="Gene3D" id="2.170.270.10">
    <property type="entry name" value="SET domain"/>
    <property type="match status" value="1"/>
</dbReference>
<evidence type="ECO:0000256" key="1">
    <source>
        <dbReference type="ARBA" id="ARBA00022723"/>
    </source>
</evidence>
<dbReference type="SUPFAM" id="SSF144232">
    <property type="entry name" value="HIT/MYND zinc finger-like"/>
    <property type="match status" value="1"/>
</dbReference>
<keyword evidence="1" id="KW-0479">Metal-binding</keyword>
<evidence type="ECO:0000313" key="6">
    <source>
        <dbReference type="EMBL" id="KAF6139503.1"/>
    </source>
</evidence>
<dbReference type="InterPro" id="IPR011990">
    <property type="entry name" value="TPR-like_helical_dom_sf"/>
</dbReference>
<name>A0A7J7LA70_9MAGN</name>
<evidence type="ECO:0000259" key="5">
    <source>
        <dbReference type="PROSITE" id="PS50865"/>
    </source>
</evidence>
<dbReference type="SUPFAM" id="SSF82199">
    <property type="entry name" value="SET domain"/>
    <property type="match status" value="1"/>
</dbReference>
<dbReference type="Pfam" id="PF01753">
    <property type="entry name" value="zf-MYND"/>
    <property type="match status" value="1"/>
</dbReference>
<organism evidence="6 7">
    <name type="scientific">Kingdonia uniflora</name>
    <dbReference type="NCBI Taxonomy" id="39325"/>
    <lineage>
        <taxon>Eukaryota</taxon>
        <taxon>Viridiplantae</taxon>
        <taxon>Streptophyta</taxon>
        <taxon>Embryophyta</taxon>
        <taxon>Tracheophyta</taxon>
        <taxon>Spermatophyta</taxon>
        <taxon>Magnoliopsida</taxon>
        <taxon>Ranunculales</taxon>
        <taxon>Circaeasteraceae</taxon>
        <taxon>Kingdonia</taxon>
    </lineage>
</organism>
<accession>A0A7J7LA70</accession>
<sequence length="343" mass="38366">MEELQSELSLHGLTISTTTDKGEVIISQEPYVYVPNSSPELRCDGCFAEGNLKKCSACQVSWYCGSSCQKSDWKFHQLECKALARLDKGRRKSLTPSIRLMTRLCLRRMLQNERVIPTTATDNYNLVEALVDLLIFEGRLAVVRAVEPMPKGTEVLISYIETAGSTTTRQKTLKEQYLFTCTCPRCIKLGHYEDTQESAILEGYRCKDNGCDGFLLRDSDDKGFECQQCGLVRSKDEIGKIASELKLMADKASTFLTLGKAYPEIHPLLGLQYYTCGKLQWFLGDTDAAVKSLTKAFDILRITHGTNSSFTKDLLIRLDEACAEAGHKLSAATNNSFGKHMKF</sequence>
<evidence type="ECO:0000256" key="2">
    <source>
        <dbReference type="ARBA" id="ARBA00022771"/>
    </source>
</evidence>
<proteinExistence type="predicted"/>
<dbReference type="InterPro" id="IPR046341">
    <property type="entry name" value="SET_dom_sf"/>
</dbReference>
<keyword evidence="2 4" id="KW-0863">Zinc-finger</keyword>
<reference evidence="6 7" key="1">
    <citation type="journal article" date="2020" name="IScience">
        <title>Genome Sequencing of the Endangered Kingdonia uniflora (Circaeasteraceae, Ranunculales) Reveals Potential Mechanisms of Evolutionary Specialization.</title>
        <authorList>
            <person name="Sun Y."/>
            <person name="Deng T."/>
            <person name="Zhang A."/>
            <person name="Moore M.J."/>
            <person name="Landis J.B."/>
            <person name="Lin N."/>
            <person name="Zhang H."/>
            <person name="Zhang X."/>
            <person name="Huang J."/>
            <person name="Zhang X."/>
            <person name="Sun H."/>
            <person name="Wang H."/>
        </authorList>
    </citation>
    <scope>NUCLEOTIDE SEQUENCE [LARGE SCALE GENOMIC DNA]</scope>
    <source>
        <strain evidence="6">TB1705</strain>
        <tissue evidence="6">Leaf</tissue>
    </source>
</reference>
<dbReference type="EMBL" id="JACGCM010002469">
    <property type="protein sequence ID" value="KAF6139503.1"/>
    <property type="molecule type" value="Genomic_DNA"/>
</dbReference>
<dbReference type="GO" id="GO:0005634">
    <property type="term" value="C:nucleus"/>
    <property type="evidence" value="ECO:0007669"/>
    <property type="project" value="TreeGrafter"/>
</dbReference>
<keyword evidence="3" id="KW-0862">Zinc</keyword>
<dbReference type="PANTHER" id="PTHR12197">
    <property type="entry name" value="HISTONE-LYSINE N-METHYLTRANSFERASE SMYD"/>
    <property type="match status" value="1"/>
</dbReference>
<keyword evidence="7" id="KW-1185">Reference proteome</keyword>
<feature type="domain" description="MYND-type" evidence="5">
    <location>
        <begin position="43"/>
        <end position="80"/>
    </location>
</feature>
<dbReference type="GO" id="GO:0008270">
    <property type="term" value="F:zinc ion binding"/>
    <property type="evidence" value="ECO:0007669"/>
    <property type="project" value="UniProtKB-KW"/>
</dbReference>
<evidence type="ECO:0000256" key="4">
    <source>
        <dbReference type="PROSITE-ProRule" id="PRU00134"/>
    </source>
</evidence>
<dbReference type="InterPro" id="IPR002893">
    <property type="entry name" value="Znf_MYND"/>
</dbReference>
<gene>
    <name evidence="6" type="ORF">GIB67_005140</name>
</gene>
<dbReference type="OrthoDB" id="265717at2759"/>
<dbReference type="PROSITE" id="PS01360">
    <property type="entry name" value="ZF_MYND_1"/>
    <property type="match status" value="1"/>
</dbReference>
<dbReference type="Gene3D" id="1.25.40.10">
    <property type="entry name" value="Tetratricopeptide repeat domain"/>
    <property type="match status" value="1"/>
</dbReference>
<evidence type="ECO:0000313" key="7">
    <source>
        <dbReference type="Proteomes" id="UP000541444"/>
    </source>
</evidence>
<dbReference type="PROSITE" id="PS50865">
    <property type="entry name" value="ZF_MYND_2"/>
    <property type="match status" value="1"/>
</dbReference>
<dbReference type="InterPro" id="IPR050869">
    <property type="entry name" value="H3K4_H4K5_MeTrfase"/>
</dbReference>
<dbReference type="AlphaFoldDB" id="A0A7J7LA70"/>
<dbReference type="Proteomes" id="UP000541444">
    <property type="component" value="Unassembled WGS sequence"/>
</dbReference>